<dbReference type="NCBIfam" id="TIGR01579">
    <property type="entry name" value="MiaB-like-C"/>
    <property type="match status" value="1"/>
</dbReference>
<dbReference type="CDD" id="cd01335">
    <property type="entry name" value="Radical_SAM"/>
    <property type="match status" value="1"/>
</dbReference>
<accession>A0A4Y3TUS5</accession>
<keyword evidence="6" id="KW-0408">Iron</keyword>
<dbReference type="InterPro" id="IPR023404">
    <property type="entry name" value="rSAM_horseshoe"/>
</dbReference>
<dbReference type="InterPro" id="IPR005839">
    <property type="entry name" value="Methylthiotransferase"/>
</dbReference>
<keyword evidence="5" id="KW-0479">Metal-binding</keyword>
<dbReference type="Gene3D" id="3.40.50.12160">
    <property type="entry name" value="Methylthiotransferase, N-terminal domain"/>
    <property type="match status" value="1"/>
</dbReference>
<dbReference type="NCBIfam" id="TIGR00089">
    <property type="entry name" value="MiaB/RimO family radical SAM methylthiotransferase"/>
    <property type="match status" value="1"/>
</dbReference>
<dbReference type="InterPro" id="IPR006467">
    <property type="entry name" value="MiaB-like_bact"/>
</dbReference>
<evidence type="ECO:0000259" key="9">
    <source>
        <dbReference type="PROSITE" id="PS51449"/>
    </source>
</evidence>
<dbReference type="EMBL" id="BJMV01000005">
    <property type="protein sequence ID" value="GEB85494.1"/>
    <property type="molecule type" value="Genomic_DNA"/>
</dbReference>
<dbReference type="RefSeq" id="WP_141375761.1">
    <property type="nucleotide sequence ID" value="NZ_BAPL01000001.1"/>
</dbReference>
<dbReference type="Gene3D" id="3.80.30.20">
    <property type="entry name" value="tm_1862 like domain"/>
    <property type="match status" value="1"/>
</dbReference>
<organism evidence="11 12">
    <name type="scientific">Acetobacter peroxydans</name>
    <dbReference type="NCBI Taxonomy" id="104098"/>
    <lineage>
        <taxon>Bacteria</taxon>
        <taxon>Pseudomonadati</taxon>
        <taxon>Pseudomonadota</taxon>
        <taxon>Alphaproteobacteria</taxon>
        <taxon>Acetobacterales</taxon>
        <taxon>Acetobacteraceae</taxon>
        <taxon>Acetobacter</taxon>
    </lineage>
</organism>
<reference evidence="11 12" key="1">
    <citation type="submission" date="2019-06" db="EMBL/GenBank/DDBJ databases">
        <title>Whole genome shotgun sequence of Acetobacter peroxydans NBRC 13755.</title>
        <authorList>
            <person name="Hosoyama A."/>
            <person name="Uohara A."/>
            <person name="Ohji S."/>
            <person name="Ichikawa N."/>
        </authorList>
    </citation>
    <scope>NUCLEOTIDE SEQUENCE [LARGE SCALE GENOMIC DNA]</scope>
    <source>
        <strain evidence="11 12">NBRC 13755</strain>
    </source>
</reference>
<dbReference type="GO" id="GO:0051539">
    <property type="term" value="F:4 iron, 4 sulfur cluster binding"/>
    <property type="evidence" value="ECO:0007669"/>
    <property type="project" value="UniProtKB-KW"/>
</dbReference>
<keyword evidence="12" id="KW-1185">Reference proteome</keyword>
<dbReference type="PROSITE" id="PS51449">
    <property type="entry name" value="MTTASE_N"/>
    <property type="match status" value="1"/>
</dbReference>
<comment type="cofactor">
    <cofactor evidence="1">
        <name>[4Fe-4S] cluster</name>
        <dbReference type="ChEBI" id="CHEBI:49883"/>
    </cofactor>
</comment>
<dbReference type="GO" id="GO:0046872">
    <property type="term" value="F:metal ion binding"/>
    <property type="evidence" value="ECO:0007669"/>
    <property type="project" value="UniProtKB-KW"/>
</dbReference>
<proteinExistence type="predicted"/>
<sequence>MNRVPDSVPDHGSTEESAASGAASSENVSLSGPEILTFGCRLNTWESEVMRTHAQGLGEQAQGDVIIVNTCAVTGEAERQARQAIRRAHRRNPDARIVVTGCAAQIDPDRWAALPGVTRVLGNEEKLKAESWSPAAMAEPRAVSDIMAARETAAHLVTEFAGRTRAFVQVQQGCDHRCTFCIIPFGRGPSRSVPVGAVVEQVRALVQSGYREVVLTGVDMTSWGADLPGRPALGQLCRRVLRLVPELERLRLSSVDPVEIDEDVWQLLELEPRFMPYLHLSLQAGSDMILKRMKRRHLAQDAAAVVARARALRPDIGIGADVIAGFPTEDEALFEETRRFLAEQALPYLHVFPYSERPGTPAARMRAVPVPERRARAAILRDVGVQAAARYHAGLLGRPLRVLMETPTTGHSEQFAPVRLAEGEAGVGEIVTLMPVAVDGVGLVAERI</sequence>
<dbReference type="SMART" id="SM00729">
    <property type="entry name" value="Elp3"/>
    <property type="match status" value="1"/>
</dbReference>
<dbReference type="Proteomes" id="UP000317730">
    <property type="component" value="Unassembled WGS sequence"/>
</dbReference>
<dbReference type="Pfam" id="PF00919">
    <property type="entry name" value="UPF0004"/>
    <property type="match status" value="1"/>
</dbReference>
<protein>
    <submittedName>
        <fullName evidence="11">tRNA (N(6)-L-threonylcarbamoyladenosine(37)-C(2) )-methylthiotran sferase MtaB</fullName>
    </submittedName>
</protein>
<evidence type="ECO:0000256" key="4">
    <source>
        <dbReference type="ARBA" id="ARBA00022691"/>
    </source>
</evidence>
<dbReference type="SFLD" id="SFLDS00029">
    <property type="entry name" value="Radical_SAM"/>
    <property type="match status" value="1"/>
</dbReference>
<evidence type="ECO:0000256" key="7">
    <source>
        <dbReference type="ARBA" id="ARBA00023014"/>
    </source>
</evidence>
<feature type="compositionally biased region" description="Low complexity" evidence="8">
    <location>
        <begin position="15"/>
        <end position="26"/>
    </location>
</feature>
<name>A0A4Y3TUS5_9PROT</name>
<keyword evidence="2" id="KW-0004">4Fe-4S</keyword>
<dbReference type="InterPro" id="IPR038135">
    <property type="entry name" value="Methylthiotransferase_N_sf"/>
</dbReference>
<dbReference type="InterPro" id="IPR007197">
    <property type="entry name" value="rSAM"/>
</dbReference>
<dbReference type="AlphaFoldDB" id="A0A4Y3TUS5"/>
<keyword evidence="4" id="KW-0949">S-adenosyl-L-methionine</keyword>
<evidence type="ECO:0000256" key="2">
    <source>
        <dbReference type="ARBA" id="ARBA00022485"/>
    </source>
</evidence>
<evidence type="ECO:0000256" key="8">
    <source>
        <dbReference type="SAM" id="MobiDB-lite"/>
    </source>
</evidence>
<dbReference type="InterPro" id="IPR020612">
    <property type="entry name" value="Methylthiotransferase_CS"/>
</dbReference>
<dbReference type="InterPro" id="IPR058240">
    <property type="entry name" value="rSAM_sf"/>
</dbReference>
<evidence type="ECO:0000256" key="6">
    <source>
        <dbReference type="ARBA" id="ARBA00023004"/>
    </source>
</evidence>
<evidence type="ECO:0000256" key="3">
    <source>
        <dbReference type="ARBA" id="ARBA00022679"/>
    </source>
</evidence>
<dbReference type="GO" id="GO:0035598">
    <property type="term" value="F:tRNA (N(6)-L-threonylcarbamoyladenosine(37)-C(2))-methylthiotransferase activity"/>
    <property type="evidence" value="ECO:0007669"/>
    <property type="project" value="TreeGrafter"/>
</dbReference>
<evidence type="ECO:0000259" key="10">
    <source>
        <dbReference type="PROSITE" id="PS51918"/>
    </source>
</evidence>
<keyword evidence="7" id="KW-0411">Iron-sulfur</keyword>
<dbReference type="InterPro" id="IPR006638">
    <property type="entry name" value="Elp3/MiaA/NifB-like_rSAM"/>
</dbReference>
<evidence type="ECO:0000256" key="1">
    <source>
        <dbReference type="ARBA" id="ARBA00001966"/>
    </source>
</evidence>
<dbReference type="Pfam" id="PF04055">
    <property type="entry name" value="Radical_SAM"/>
    <property type="match status" value="1"/>
</dbReference>
<feature type="region of interest" description="Disordered" evidence="8">
    <location>
        <begin position="1"/>
        <end position="26"/>
    </location>
</feature>
<dbReference type="SFLD" id="SFLDG01082">
    <property type="entry name" value="B12-binding_domain_containing"/>
    <property type="match status" value="1"/>
</dbReference>
<gene>
    <name evidence="11" type="ORF">APE01nite_12910</name>
</gene>
<dbReference type="PANTHER" id="PTHR11918:SF45">
    <property type="entry name" value="THREONYLCARBAMOYLADENOSINE TRNA METHYLTHIOTRANSFERASE"/>
    <property type="match status" value="1"/>
</dbReference>
<dbReference type="PROSITE" id="PS01278">
    <property type="entry name" value="MTTASE_RADICAL"/>
    <property type="match status" value="1"/>
</dbReference>
<feature type="domain" description="Radical SAM core" evidence="10">
    <location>
        <begin position="160"/>
        <end position="390"/>
    </location>
</feature>
<comment type="caution">
    <text evidence="11">The sequence shown here is derived from an EMBL/GenBank/DDBJ whole genome shotgun (WGS) entry which is preliminary data.</text>
</comment>
<dbReference type="PROSITE" id="PS51918">
    <property type="entry name" value="RADICAL_SAM"/>
    <property type="match status" value="1"/>
</dbReference>
<evidence type="ECO:0000313" key="11">
    <source>
        <dbReference type="EMBL" id="GEB85494.1"/>
    </source>
</evidence>
<dbReference type="OrthoDB" id="9805215at2"/>
<dbReference type="InterPro" id="IPR013848">
    <property type="entry name" value="Methylthiotransferase_N"/>
</dbReference>
<keyword evidence="3" id="KW-0808">Transferase</keyword>
<dbReference type="SUPFAM" id="SSF102114">
    <property type="entry name" value="Radical SAM enzymes"/>
    <property type="match status" value="1"/>
</dbReference>
<feature type="domain" description="MTTase N-terminal" evidence="9">
    <location>
        <begin position="31"/>
        <end position="142"/>
    </location>
</feature>
<evidence type="ECO:0000256" key="5">
    <source>
        <dbReference type="ARBA" id="ARBA00022723"/>
    </source>
</evidence>
<dbReference type="PANTHER" id="PTHR11918">
    <property type="entry name" value="RADICAL SAM PROTEINS"/>
    <property type="match status" value="1"/>
</dbReference>
<evidence type="ECO:0000313" key="12">
    <source>
        <dbReference type="Proteomes" id="UP000317730"/>
    </source>
</evidence>